<keyword evidence="9 17" id="KW-0418">Kinase</keyword>
<feature type="domain" description="Histidine kinase" evidence="15">
    <location>
        <begin position="365"/>
        <end position="585"/>
    </location>
</feature>
<feature type="transmembrane region" description="Helical" evidence="14">
    <location>
        <begin position="169"/>
        <end position="188"/>
    </location>
</feature>
<dbReference type="InterPro" id="IPR036890">
    <property type="entry name" value="HATPase_C_sf"/>
</dbReference>
<dbReference type="Pfam" id="PF00672">
    <property type="entry name" value="HAMP"/>
    <property type="match status" value="1"/>
</dbReference>
<evidence type="ECO:0000256" key="6">
    <source>
        <dbReference type="ARBA" id="ARBA00022679"/>
    </source>
</evidence>
<keyword evidence="5" id="KW-0597">Phosphoprotein</keyword>
<dbReference type="InterPro" id="IPR003661">
    <property type="entry name" value="HisK_dim/P_dom"/>
</dbReference>
<dbReference type="InterPro" id="IPR003594">
    <property type="entry name" value="HATPase_dom"/>
</dbReference>
<dbReference type="InterPro" id="IPR036097">
    <property type="entry name" value="HisK_dim/P_sf"/>
</dbReference>
<dbReference type="AlphaFoldDB" id="A0A917THI4"/>
<evidence type="ECO:0000256" key="11">
    <source>
        <dbReference type="ARBA" id="ARBA00022989"/>
    </source>
</evidence>
<dbReference type="GO" id="GO:0000156">
    <property type="term" value="F:phosphorelay response regulator activity"/>
    <property type="evidence" value="ECO:0007669"/>
    <property type="project" value="TreeGrafter"/>
</dbReference>
<dbReference type="GO" id="GO:0005886">
    <property type="term" value="C:plasma membrane"/>
    <property type="evidence" value="ECO:0007669"/>
    <property type="project" value="UniProtKB-SubCell"/>
</dbReference>
<keyword evidence="6" id="KW-0808">Transferase</keyword>
<evidence type="ECO:0000256" key="7">
    <source>
        <dbReference type="ARBA" id="ARBA00022692"/>
    </source>
</evidence>
<dbReference type="SMART" id="SM00304">
    <property type="entry name" value="HAMP"/>
    <property type="match status" value="1"/>
</dbReference>
<evidence type="ECO:0000256" key="14">
    <source>
        <dbReference type="SAM" id="Phobius"/>
    </source>
</evidence>
<proteinExistence type="predicted"/>
<keyword evidence="8" id="KW-0547">Nucleotide-binding</keyword>
<dbReference type="GO" id="GO:0000155">
    <property type="term" value="F:phosphorelay sensor kinase activity"/>
    <property type="evidence" value="ECO:0007669"/>
    <property type="project" value="InterPro"/>
</dbReference>
<evidence type="ECO:0000256" key="13">
    <source>
        <dbReference type="ARBA" id="ARBA00023136"/>
    </source>
</evidence>
<name>A0A917THI4_9BACI</name>
<keyword evidence="4" id="KW-1003">Cell membrane</keyword>
<evidence type="ECO:0000256" key="4">
    <source>
        <dbReference type="ARBA" id="ARBA00022475"/>
    </source>
</evidence>
<feature type="domain" description="HAMP" evidence="16">
    <location>
        <begin position="190"/>
        <end position="242"/>
    </location>
</feature>
<comment type="catalytic activity">
    <reaction evidence="1">
        <text>ATP + protein L-histidine = ADP + protein N-phospho-L-histidine.</text>
        <dbReference type="EC" id="2.7.13.3"/>
    </reaction>
</comment>
<dbReference type="SUPFAM" id="SSF55874">
    <property type="entry name" value="ATPase domain of HSP90 chaperone/DNA topoisomerase II/histidine kinase"/>
    <property type="match status" value="1"/>
</dbReference>
<dbReference type="SUPFAM" id="SSF158472">
    <property type="entry name" value="HAMP domain-like"/>
    <property type="match status" value="1"/>
</dbReference>
<dbReference type="CDD" id="cd00075">
    <property type="entry name" value="HATPase"/>
    <property type="match status" value="1"/>
</dbReference>
<keyword evidence="10" id="KW-0067">ATP-binding</keyword>
<dbReference type="Proteomes" id="UP000618460">
    <property type="component" value="Unassembled WGS sequence"/>
</dbReference>
<dbReference type="Pfam" id="PF02518">
    <property type="entry name" value="HATPase_c"/>
    <property type="match status" value="1"/>
</dbReference>
<dbReference type="SMART" id="SM00388">
    <property type="entry name" value="HisKA"/>
    <property type="match status" value="1"/>
</dbReference>
<evidence type="ECO:0000256" key="9">
    <source>
        <dbReference type="ARBA" id="ARBA00022777"/>
    </source>
</evidence>
<dbReference type="RefSeq" id="WP_117152066.1">
    <property type="nucleotide sequence ID" value="NZ_BMLG01000001.1"/>
</dbReference>
<evidence type="ECO:0000259" key="16">
    <source>
        <dbReference type="PROSITE" id="PS50885"/>
    </source>
</evidence>
<dbReference type="InterPro" id="IPR035965">
    <property type="entry name" value="PAS-like_dom_sf"/>
</dbReference>
<dbReference type="CDD" id="cd06225">
    <property type="entry name" value="HAMP"/>
    <property type="match status" value="1"/>
</dbReference>
<evidence type="ECO:0000256" key="10">
    <source>
        <dbReference type="ARBA" id="ARBA00022840"/>
    </source>
</evidence>
<dbReference type="Gene3D" id="3.30.450.20">
    <property type="entry name" value="PAS domain"/>
    <property type="match status" value="1"/>
</dbReference>
<dbReference type="SUPFAM" id="SSF55785">
    <property type="entry name" value="PYP-like sensor domain (PAS domain)"/>
    <property type="match status" value="1"/>
</dbReference>
<dbReference type="GO" id="GO:0007234">
    <property type="term" value="P:osmosensory signaling via phosphorelay pathway"/>
    <property type="evidence" value="ECO:0007669"/>
    <property type="project" value="TreeGrafter"/>
</dbReference>
<dbReference type="Gene3D" id="6.10.340.10">
    <property type="match status" value="1"/>
</dbReference>
<dbReference type="EMBL" id="BMLG01000001">
    <property type="protein sequence ID" value="GGM22623.1"/>
    <property type="molecule type" value="Genomic_DNA"/>
</dbReference>
<gene>
    <name evidence="17" type="primary">resE</name>
    <name evidence="17" type="ORF">GCM10011351_05530</name>
</gene>
<accession>A0A917THI4</accession>
<dbReference type="FunFam" id="3.30.565.10:FF:000006">
    <property type="entry name" value="Sensor histidine kinase WalK"/>
    <property type="match status" value="1"/>
</dbReference>
<evidence type="ECO:0000259" key="15">
    <source>
        <dbReference type="PROSITE" id="PS50109"/>
    </source>
</evidence>
<dbReference type="InterPro" id="IPR004358">
    <property type="entry name" value="Sig_transdc_His_kin-like_C"/>
</dbReference>
<sequence length="586" mass="67257">MFFWRSVVGKLWFTFLLVIFIVLAIISFFLLEFFEQYHTDQAQHKLLETGKQVSTLLVDYQDRDLVEDIAETIKDSSSRIFILYHEQNSSWISDSSDESLPTISQEWLLENDDFSSFWDEQIDEIEQTSIVNGKQLLISGLRTNNNAGTIFVYQSSNIVSATSDQTTRIILLAAAIAIVLMTIFAFFLSTRITAPLIKMREGALELAKGEFRTKIPILTHDEIGELSMAFNRMGRQLHYNIDALRQEKEQLYSILHSMADGVITINREGSVVVSNPPIENFLQNWRYQLNMDDEAALPDEMMSLMDEVITEESELLREVTIQGRNWVMIMSPLYDQTNVRGVVAVIRDMTEERKMDKLREEFIANVSHELRTPISLLQGYSEAIVDDIAESNEEKNELAQIIHDESLRMGRLVNELLDLARIKAGHIQLKKENIQVELFLDRIIRKFQGLATKKDIKLNQNNDNKTLSLFIDPDRMEQVFTNLIDNAIQHTQEHGHILVSAKDERDYIQFSIADNGSGIEEDDLPFVFERFYKADKSRKRQAGKKGTGLGLAIAKNIVEAHKGFITVQSKKNEGTSFTFRIPKNIK</sequence>
<comment type="subcellular location">
    <subcellularLocation>
        <location evidence="2">Cell membrane</location>
        <topology evidence="2">Multi-pass membrane protein</topology>
    </subcellularLocation>
</comment>
<keyword evidence="18" id="KW-1185">Reference proteome</keyword>
<reference evidence="17" key="1">
    <citation type="journal article" date="2014" name="Int. J. Syst. Evol. Microbiol.">
        <title>Complete genome sequence of Corynebacterium casei LMG S-19264T (=DSM 44701T), isolated from a smear-ripened cheese.</title>
        <authorList>
            <consortium name="US DOE Joint Genome Institute (JGI-PGF)"/>
            <person name="Walter F."/>
            <person name="Albersmeier A."/>
            <person name="Kalinowski J."/>
            <person name="Ruckert C."/>
        </authorList>
    </citation>
    <scope>NUCLEOTIDE SEQUENCE</scope>
    <source>
        <strain evidence="17">CGMCC 1.6333</strain>
    </source>
</reference>
<evidence type="ECO:0000256" key="12">
    <source>
        <dbReference type="ARBA" id="ARBA00023012"/>
    </source>
</evidence>
<dbReference type="FunFam" id="1.10.287.130:FF:000001">
    <property type="entry name" value="Two-component sensor histidine kinase"/>
    <property type="match status" value="1"/>
</dbReference>
<organism evidence="17 18">
    <name type="scientific">Paraliobacillus quinghaiensis</name>
    <dbReference type="NCBI Taxonomy" id="470815"/>
    <lineage>
        <taxon>Bacteria</taxon>
        <taxon>Bacillati</taxon>
        <taxon>Bacillota</taxon>
        <taxon>Bacilli</taxon>
        <taxon>Bacillales</taxon>
        <taxon>Bacillaceae</taxon>
        <taxon>Paraliobacillus</taxon>
    </lineage>
</organism>
<dbReference type="SMART" id="SM00387">
    <property type="entry name" value="HATPase_c"/>
    <property type="match status" value="1"/>
</dbReference>
<protein>
    <recommendedName>
        <fullName evidence="3">histidine kinase</fullName>
        <ecNumber evidence="3">2.7.13.3</ecNumber>
    </recommendedName>
</protein>
<comment type="caution">
    <text evidence="17">The sequence shown here is derived from an EMBL/GenBank/DDBJ whole genome shotgun (WGS) entry which is preliminary data.</text>
</comment>
<dbReference type="PANTHER" id="PTHR42878:SF3">
    <property type="entry name" value="HISTIDINE PROTEIN KINASE SAES"/>
    <property type="match status" value="1"/>
</dbReference>
<dbReference type="PANTHER" id="PTHR42878">
    <property type="entry name" value="TWO-COMPONENT HISTIDINE KINASE"/>
    <property type="match status" value="1"/>
</dbReference>
<dbReference type="GO" id="GO:0005524">
    <property type="term" value="F:ATP binding"/>
    <property type="evidence" value="ECO:0007669"/>
    <property type="project" value="UniProtKB-KW"/>
</dbReference>
<feature type="transmembrane region" description="Helical" evidence="14">
    <location>
        <begin position="12"/>
        <end position="31"/>
    </location>
</feature>
<dbReference type="InterPro" id="IPR050351">
    <property type="entry name" value="BphY/WalK/GraS-like"/>
</dbReference>
<dbReference type="Pfam" id="PF18698">
    <property type="entry name" value="HisK_sensor"/>
    <property type="match status" value="1"/>
</dbReference>
<evidence type="ECO:0000256" key="1">
    <source>
        <dbReference type="ARBA" id="ARBA00000085"/>
    </source>
</evidence>
<dbReference type="SUPFAM" id="SSF47384">
    <property type="entry name" value="Homodimeric domain of signal transducing histidine kinase"/>
    <property type="match status" value="1"/>
</dbReference>
<dbReference type="Gene3D" id="1.10.287.130">
    <property type="match status" value="1"/>
</dbReference>
<keyword evidence="12" id="KW-0902">Two-component regulatory system</keyword>
<dbReference type="OrthoDB" id="9813151at2"/>
<keyword evidence="13 14" id="KW-0472">Membrane</keyword>
<dbReference type="GO" id="GO:0030295">
    <property type="term" value="F:protein kinase activator activity"/>
    <property type="evidence" value="ECO:0007669"/>
    <property type="project" value="TreeGrafter"/>
</dbReference>
<dbReference type="Pfam" id="PF00512">
    <property type="entry name" value="HisKA"/>
    <property type="match status" value="1"/>
</dbReference>
<evidence type="ECO:0000256" key="2">
    <source>
        <dbReference type="ARBA" id="ARBA00004651"/>
    </source>
</evidence>
<keyword evidence="11 14" id="KW-1133">Transmembrane helix</keyword>
<dbReference type="PROSITE" id="PS50885">
    <property type="entry name" value="HAMP"/>
    <property type="match status" value="1"/>
</dbReference>
<dbReference type="CDD" id="cd00082">
    <property type="entry name" value="HisKA"/>
    <property type="match status" value="1"/>
</dbReference>
<dbReference type="InterPro" id="IPR041328">
    <property type="entry name" value="HisK_sensor"/>
</dbReference>
<evidence type="ECO:0000313" key="18">
    <source>
        <dbReference type="Proteomes" id="UP000618460"/>
    </source>
</evidence>
<evidence type="ECO:0000256" key="5">
    <source>
        <dbReference type="ARBA" id="ARBA00022553"/>
    </source>
</evidence>
<dbReference type="EC" id="2.7.13.3" evidence="3"/>
<evidence type="ECO:0000256" key="8">
    <source>
        <dbReference type="ARBA" id="ARBA00022741"/>
    </source>
</evidence>
<evidence type="ECO:0000313" key="17">
    <source>
        <dbReference type="EMBL" id="GGM22623.1"/>
    </source>
</evidence>
<dbReference type="PROSITE" id="PS50109">
    <property type="entry name" value="HIS_KIN"/>
    <property type="match status" value="1"/>
</dbReference>
<keyword evidence="7 14" id="KW-0812">Transmembrane</keyword>
<dbReference type="Gene3D" id="3.30.565.10">
    <property type="entry name" value="Histidine kinase-like ATPase, C-terminal domain"/>
    <property type="match status" value="1"/>
</dbReference>
<dbReference type="PRINTS" id="PR00344">
    <property type="entry name" value="BCTRLSENSOR"/>
</dbReference>
<evidence type="ECO:0000256" key="3">
    <source>
        <dbReference type="ARBA" id="ARBA00012438"/>
    </source>
</evidence>
<dbReference type="InterPro" id="IPR005467">
    <property type="entry name" value="His_kinase_dom"/>
</dbReference>
<reference evidence="17" key="2">
    <citation type="submission" date="2020-09" db="EMBL/GenBank/DDBJ databases">
        <authorList>
            <person name="Sun Q."/>
            <person name="Zhou Y."/>
        </authorList>
    </citation>
    <scope>NUCLEOTIDE SEQUENCE</scope>
    <source>
        <strain evidence="17">CGMCC 1.6333</strain>
    </source>
</reference>
<dbReference type="InterPro" id="IPR003660">
    <property type="entry name" value="HAMP_dom"/>
</dbReference>